<protein>
    <recommendedName>
        <fullName evidence="3">YacP-like NYN domain-containing protein</fullName>
    </recommendedName>
</protein>
<organism evidence="1 2">
    <name type="scientific">Clostridium cavendishii DSM 21758</name>
    <dbReference type="NCBI Taxonomy" id="1121302"/>
    <lineage>
        <taxon>Bacteria</taxon>
        <taxon>Bacillati</taxon>
        <taxon>Bacillota</taxon>
        <taxon>Clostridia</taxon>
        <taxon>Eubacteriales</taxon>
        <taxon>Clostridiaceae</taxon>
        <taxon>Clostridium</taxon>
    </lineage>
</organism>
<evidence type="ECO:0000313" key="2">
    <source>
        <dbReference type="Proteomes" id="UP000184310"/>
    </source>
</evidence>
<dbReference type="AlphaFoldDB" id="A0A1M6V3J6"/>
<dbReference type="RefSeq" id="WP_072993587.1">
    <property type="nucleotide sequence ID" value="NZ_FQZB01000026.1"/>
</dbReference>
<evidence type="ECO:0008006" key="3">
    <source>
        <dbReference type="Google" id="ProtNLM"/>
    </source>
</evidence>
<dbReference type="STRING" id="1121302.SAMN02745163_04418"/>
<dbReference type="Proteomes" id="UP000184310">
    <property type="component" value="Unassembled WGS sequence"/>
</dbReference>
<keyword evidence="2" id="KW-1185">Reference proteome</keyword>
<name>A0A1M6V3J6_9CLOT</name>
<sequence length="169" mass="19510">MKSIFVDGYNVINSWPNLNKVKEYSYASARKELIDILQNYGAYNNCNIILVFDAHKVGGNMTKREAIGSVVVVFTKDGETADSYIERCVNNIGKKIEVVVVTSDSLEQQTVFQRGAVRMSCFEFYNEVLKTKDKIQKKVEKNKRIQKDWLEDRLDKSVLEKLEKMRRGN</sequence>
<evidence type="ECO:0000313" key="1">
    <source>
        <dbReference type="EMBL" id="SHK76033.1"/>
    </source>
</evidence>
<dbReference type="CDD" id="cd10912">
    <property type="entry name" value="PIN_YacP-like"/>
    <property type="match status" value="1"/>
</dbReference>
<proteinExistence type="predicted"/>
<dbReference type="PANTHER" id="PTHR34547:SF1">
    <property type="entry name" value="YACP-LIKE NYN DOMAIN PROTEIN"/>
    <property type="match status" value="1"/>
</dbReference>
<dbReference type="OrthoDB" id="9792160at2"/>
<accession>A0A1M6V3J6</accession>
<dbReference type="EMBL" id="FQZB01000026">
    <property type="protein sequence ID" value="SHK76033.1"/>
    <property type="molecule type" value="Genomic_DNA"/>
</dbReference>
<dbReference type="InterPro" id="IPR010298">
    <property type="entry name" value="YacP-like"/>
</dbReference>
<dbReference type="PANTHER" id="PTHR34547">
    <property type="entry name" value="YACP-LIKE NYN DOMAIN PROTEIN"/>
    <property type="match status" value="1"/>
</dbReference>
<gene>
    <name evidence="1" type="ORF">SAMN02745163_04418</name>
</gene>
<dbReference type="Pfam" id="PF05991">
    <property type="entry name" value="NYN_YacP"/>
    <property type="match status" value="1"/>
</dbReference>
<reference evidence="1 2" key="1">
    <citation type="submission" date="2016-11" db="EMBL/GenBank/DDBJ databases">
        <authorList>
            <person name="Jaros S."/>
            <person name="Januszkiewicz K."/>
            <person name="Wedrychowicz H."/>
        </authorList>
    </citation>
    <scope>NUCLEOTIDE SEQUENCE [LARGE SCALE GENOMIC DNA]</scope>
    <source>
        <strain evidence="1 2">DSM 21758</strain>
    </source>
</reference>